<comment type="caution">
    <text evidence="4">The sequence shown here is derived from an EMBL/GenBank/DDBJ whole genome shotgun (WGS) entry which is preliminary data.</text>
</comment>
<dbReference type="InterPro" id="IPR012337">
    <property type="entry name" value="RNaseH-like_sf"/>
</dbReference>
<dbReference type="PANTHER" id="PTHR42648:SF27">
    <property type="entry name" value="RNA-DIRECTED DNA POLYMERASE"/>
    <property type="match status" value="1"/>
</dbReference>
<dbReference type="InterPro" id="IPR036397">
    <property type="entry name" value="RNaseH_sf"/>
</dbReference>
<dbReference type="SUPFAM" id="SSF53098">
    <property type="entry name" value="Ribonuclease H-like"/>
    <property type="match status" value="1"/>
</dbReference>
<feature type="domain" description="Integrase catalytic" evidence="3">
    <location>
        <begin position="1"/>
        <end position="177"/>
    </location>
</feature>
<keyword evidence="1" id="KW-0479">Metal-binding</keyword>
<evidence type="ECO:0000256" key="2">
    <source>
        <dbReference type="ARBA" id="ARBA00022801"/>
    </source>
</evidence>
<proteinExistence type="predicted"/>
<dbReference type="EMBL" id="JBBPBM010000017">
    <property type="protein sequence ID" value="KAK8556155.1"/>
    <property type="molecule type" value="Genomic_DNA"/>
</dbReference>
<name>A0ABR2E9C5_9ROSI</name>
<dbReference type="InterPro" id="IPR039537">
    <property type="entry name" value="Retrotran_Ty1/copia-like"/>
</dbReference>
<keyword evidence="5" id="KW-1185">Reference proteome</keyword>
<dbReference type="InterPro" id="IPR001584">
    <property type="entry name" value="Integrase_cat-core"/>
</dbReference>
<keyword evidence="2" id="KW-0378">Hydrolase</keyword>
<dbReference type="InterPro" id="IPR013103">
    <property type="entry name" value="RVT_2"/>
</dbReference>
<dbReference type="PANTHER" id="PTHR42648">
    <property type="entry name" value="TRANSPOSASE, PUTATIVE-RELATED"/>
    <property type="match status" value="1"/>
</dbReference>
<evidence type="ECO:0000313" key="5">
    <source>
        <dbReference type="Proteomes" id="UP001472677"/>
    </source>
</evidence>
<evidence type="ECO:0000259" key="3">
    <source>
        <dbReference type="PROSITE" id="PS50994"/>
    </source>
</evidence>
<dbReference type="Gene3D" id="3.30.420.10">
    <property type="entry name" value="Ribonuclease H-like superfamily/Ribonuclease H"/>
    <property type="match status" value="1"/>
</dbReference>
<dbReference type="Pfam" id="PF07727">
    <property type="entry name" value="RVT_2"/>
    <property type="match status" value="1"/>
</dbReference>
<organism evidence="4 5">
    <name type="scientific">Hibiscus sabdariffa</name>
    <name type="common">roselle</name>
    <dbReference type="NCBI Taxonomy" id="183260"/>
    <lineage>
        <taxon>Eukaryota</taxon>
        <taxon>Viridiplantae</taxon>
        <taxon>Streptophyta</taxon>
        <taxon>Embryophyta</taxon>
        <taxon>Tracheophyta</taxon>
        <taxon>Spermatophyta</taxon>
        <taxon>Magnoliopsida</taxon>
        <taxon>eudicotyledons</taxon>
        <taxon>Gunneridae</taxon>
        <taxon>Pentapetalae</taxon>
        <taxon>rosids</taxon>
        <taxon>malvids</taxon>
        <taxon>Malvales</taxon>
        <taxon>Malvaceae</taxon>
        <taxon>Malvoideae</taxon>
        <taxon>Hibiscus</taxon>
    </lineage>
</organism>
<evidence type="ECO:0000256" key="1">
    <source>
        <dbReference type="ARBA" id="ARBA00022723"/>
    </source>
</evidence>
<gene>
    <name evidence="4" type="ORF">V6N12_002568</name>
</gene>
<dbReference type="PROSITE" id="PS50994">
    <property type="entry name" value="INTEGRASE"/>
    <property type="match status" value="1"/>
</dbReference>
<sequence length="309" mass="35636">MTKAPFSGKVERASDLLGLIHSDVCGPLNTQARGGFQYFITFTDDFSRYGYIYLMRHKFEALERFKEFKNEVQNQHCKSIKALRSDRGGEYLSQDFDELLKECGIVSQLTLPGNPQWNGVSKRRNQTLLDMVRSMMSHTDLPTSFWGYAFETATFTLNRVPSKSVQTTPHEMWTGKRPDMSFMKVWGCKAYVKHQMSTKLESKSHKYNDEPKTYQEVVSSPDSEKWLEAMRSEMDSMSENQTYKGRLVAKAAFHDYEIWQMDVKTAFLNGKLEEDVYMTQPEGFVTLGNATKVCKLQRSIYGLKQASRS</sequence>
<protein>
    <recommendedName>
        <fullName evidence="3">Integrase catalytic domain-containing protein</fullName>
    </recommendedName>
</protein>
<reference evidence="4 5" key="1">
    <citation type="journal article" date="2024" name="G3 (Bethesda)">
        <title>Genome assembly of Hibiscus sabdariffa L. provides insights into metabolisms of medicinal natural products.</title>
        <authorList>
            <person name="Kim T."/>
        </authorList>
    </citation>
    <scope>NUCLEOTIDE SEQUENCE [LARGE SCALE GENOMIC DNA]</scope>
    <source>
        <strain evidence="4">TK-2024</strain>
        <tissue evidence="4">Old leaves</tissue>
    </source>
</reference>
<evidence type="ECO:0000313" key="4">
    <source>
        <dbReference type="EMBL" id="KAK8556155.1"/>
    </source>
</evidence>
<dbReference type="Pfam" id="PF00665">
    <property type="entry name" value="rve"/>
    <property type="match status" value="1"/>
</dbReference>
<accession>A0ABR2E9C5</accession>
<dbReference type="Proteomes" id="UP001472677">
    <property type="component" value="Unassembled WGS sequence"/>
</dbReference>